<comment type="catalytic activity">
    <reaction evidence="19">
        <text>a 5'-end 2'-deoxyribose-2'-deoxyribonucleotide-DNA = (2E,4S)-4-hydroxypenten-2-al-5-phosphate + a 5'-end 5'-phospho-2'-deoxyribonucleoside-DNA + H(+)</text>
        <dbReference type="Rhea" id="RHEA:76255"/>
        <dbReference type="Rhea" id="RHEA-COMP:13180"/>
        <dbReference type="Rhea" id="RHEA-COMP:18657"/>
        <dbReference type="ChEBI" id="CHEBI:15378"/>
        <dbReference type="ChEBI" id="CHEBI:136412"/>
        <dbReference type="ChEBI" id="CHEBI:195194"/>
        <dbReference type="ChEBI" id="CHEBI:195195"/>
    </reaction>
</comment>
<keyword evidence="9" id="KW-0548">Nucleotidyltransferase</keyword>
<dbReference type="SUPFAM" id="SSF47802">
    <property type="entry name" value="DNA polymerase beta, N-terminal domain-like"/>
    <property type="match status" value="1"/>
</dbReference>
<dbReference type="InterPro" id="IPR003141">
    <property type="entry name" value="Pol/His_phosphatase_N"/>
</dbReference>
<keyword evidence="10" id="KW-0235">DNA replication</keyword>
<dbReference type="CDD" id="cd07436">
    <property type="entry name" value="PHP_PolX"/>
    <property type="match status" value="1"/>
</dbReference>
<dbReference type="GO" id="GO:0003887">
    <property type="term" value="F:DNA-directed DNA polymerase activity"/>
    <property type="evidence" value="ECO:0007669"/>
    <property type="project" value="UniProtKB-KW"/>
</dbReference>
<dbReference type="Pfam" id="PF14520">
    <property type="entry name" value="HHH_5"/>
    <property type="match status" value="1"/>
</dbReference>
<dbReference type="Pfam" id="PF14791">
    <property type="entry name" value="DNA_pol_B_thumb"/>
    <property type="match status" value="1"/>
</dbReference>
<evidence type="ECO:0000256" key="9">
    <source>
        <dbReference type="ARBA" id="ARBA00022695"/>
    </source>
</evidence>
<dbReference type="InterPro" id="IPR003583">
    <property type="entry name" value="Hlx-hairpin-Hlx_DNA-bd_motif"/>
</dbReference>
<feature type="domain" description="Polymerase/histidinol phosphatase N-terminal" evidence="24">
    <location>
        <begin position="359"/>
        <end position="511"/>
    </location>
</feature>
<protein>
    <recommendedName>
        <fullName evidence="5">DNA polymerase beta</fullName>
        <ecNumber evidence="3">2.7.7.7</ecNumber>
        <ecNumber evidence="4">4.2.99.18</ecNumber>
    </recommendedName>
    <alternativeName>
        <fullName evidence="16">5'-deoxyribose-phosphate lyase</fullName>
    </alternativeName>
    <alternativeName>
        <fullName evidence="17">AP lyase</fullName>
    </alternativeName>
</protein>
<dbReference type="GO" id="GO:0003677">
    <property type="term" value="F:DNA binding"/>
    <property type="evidence" value="ECO:0007669"/>
    <property type="project" value="InterPro"/>
</dbReference>
<dbReference type="AlphaFoldDB" id="A0A4Q0SYS0"/>
<feature type="domain" description="Helix-hairpin-helix DNA-binding motif class 1" evidence="23">
    <location>
        <begin position="106"/>
        <end position="125"/>
    </location>
</feature>
<evidence type="ECO:0000256" key="20">
    <source>
        <dbReference type="ARBA" id="ARBA00045548"/>
    </source>
</evidence>
<evidence type="ECO:0000256" key="1">
    <source>
        <dbReference type="ARBA" id="ARBA00001946"/>
    </source>
</evidence>
<reference evidence="26 27" key="1">
    <citation type="submission" date="2018-11" db="EMBL/GenBank/DDBJ databases">
        <authorList>
            <person name="Mardanov A.V."/>
            <person name="Ravin N.V."/>
            <person name="Dedysh S.N."/>
        </authorList>
    </citation>
    <scope>NUCLEOTIDE SEQUENCE [LARGE SCALE GENOMIC DNA]</scope>
    <source>
        <strain evidence="26 27">AF10</strain>
    </source>
</reference>
<dbReference type="GO" id="GO:0140078">
    <property type="term" value="F:class I DNA-(apurinic or apyrimidinic site) endonuclease activity"/>
    <property type="evidence" value="ECO:0007669"/>
    <property type="project" value="UniProtKB-EC"/>
</dbReference>
<dbReference type="Pfam" id="PF02811">
    <property type="entry name" value="PHP"/>
    <property type="match status" value="1"/>
</dbReference>
<feature type="domain" description="DNA-directed DNA polymerase X" evidence="25">
    <location>
        <begin position="12"/>
        <end position="335"/>
    </location>
</feature>
<dbReference type="InterPro" id="IPR002008">
    <property type="entry name" value="DNA_pol_X_beta-like"/>
</dbReference>
<evidence type="ECO:0000256" key="17">
    <source>
        <dbReference type="ARBA" id="ARBA00035726"/>
    </source>
</evidence>
<dbReference type="Gene3D" id="3.30.210.10">
    <property type="entry name" value="DNA polymerase, thumb domain"/>
    <property type="match status" value="1"/>
</dbReference>
<dbReference type="SMART" id="SM00483">
    <property type="entry name" value="POLXc"/>
    <property type="match status" value="1"/>
</dbReference>
<evidence type="ECO:0000256" key="7">
    <source>
        <dbReference type="ARBA" id="ARBA00022634"/>
    </source>
</evidence>
<dbReference type="InterPro" id="IPR010996">
    <property type="entry name" value="HHH_MUS81"/>
</dbReference>
<keyword evidence="12" id="KW-0832">Ubl conjugation</keyword>
<dbReference type="SUPFAM" id="SSF89550">
    <property type="entry name" value="PHP domain-like"/>
    <property type="match status" value="2"/>
</dbReference>
<dbReference type="InterPro" id="IPR037160">
    <property type="entry name" value="DNA_Pol_thumb_sf"/>
</dbReference>
<evidence type="ECO:0000256" key="14">
    <source>
        <dbReference type="ARBA" id="ARBA00023053"/>
    </source>
</evidence>
<name>A0A4Q0SYS0_9BACT</name>
<evidence type="ECO:0000313" key="27">
    <source>
        <dbReference type="Proteomes" id="UP000289437"/>
    </source>
</evidence>
<comment type="cofactor">
    <cofactor evidence="1">
        <name>Mg(2+)</name>
        <dbReference type="ChEBI" id="CHEBI:18420"/>
    </cofactor>
</comment>
<comment type="catalytic activity">
    <reaction evidence="18">
        <text>2'-deoxyribonucleotide-(2'-deoxyribose 5'-phosphate)-2'-deoxyribonucleotide-DNA = a 3'-end 2'-deoxyribonucleotide-(2,3-dehydro-2,3-deoxyribose 5'-phosphate)-DNA + a 5'-end 5'-phospho-2'-deoxyribonucleoside-DNA + H(+)</text>
        <dbReference type="Rhea" id="RHEA:66592"/>
        <dbReference type="Rhea" id="RHEA-COMP:13180"/>
        <dbReference type="Rhea" id="RHEA-COMP:16897"/>
        <dbReference type="Rhea" id="RHEA-COMP:17067"/>
        <dbReference type="ChEBI" id="CHEBI:15378"/>
        <dbReference type="ChEBI" id="CHEBI:136412"/>
        <dbReference type="ChEBI" id="CHEBI:157695"/>
        <dbReference type="ChEBI" id="CHEBI:167181"/>
        <dbReference type="EC" id="4.2.99.18"/>
    </reaction>
</comment>
<evidence type="ECO:0000256" key="19">
    <source>
        <dbReference type="ARBA" id="ARBA00044678"/>
    </source>
</evidence>
<evidence type="ECO:0000256" key="11">
    <source>
        <dbReference type="ARBA" id="ARBA00022763"/>
    </source>
</evidence>
<dbReference type="InterPro" id="IPR004013">
    <property type="entry name" value="PHP_dom"/>
</dbReference>
<dbReference type="EC" id="4.2.99.18" evidence="4"/>
<evidence type="ECO:0000259" key="23">
    <source>
        <dbReference type="SMART" id="SM00278"/>
    </source>
</evidence>
<keyword evidence="14" id="KW-0915">Sodium</keyword>
<keyword evidence="27" id="KW-1185">Reference proteome</keyword>
<keyword evidence="15" id="KW-0234">DNA repair</keyword>
<dbReference type="InterPro" id="IPR043519">
    <property type="entry name" value="NT_sf"/>
</dbReference>
<evidence type="ECO:0000256" key="12">
    <source>
        <dbReference type="ARBA" id="ARBA00022843"/>
    </source>
</evidence>
<evidence type="ECO:0000256" key="8">
    <source>
        <dbReference type="ARBA" id="ARBA00022679"/>
    </source>
</evidence>
<dbReference type="EC" id="2.7.7.7" evidence="3"/>
<gene>
    <name evidence="26" type="ORF">GRAN_3270</name>
</gene>
<evidence type="ECO:0000256" key="10">
    <source>
        <dbReference type="ARBA" id="ARBA00022705"/>
    </source>
</evidence>
<feature type="domain" description="Helix-hairpin-helix DNA-binding motif class 1" evidence="23">
    <location>
        <begin position="66"/>
        <end position="85"/>
    </location>
</feature>
<keyword evidence="6" id="KW-0488">Methylation</keyword>
<comment type="subcellular location">
    <subcellularLocation>
        <location evidence="2">Cytoplasm</location>
    </subcellularLocation>
</comment>
<evidence type="ECO:0000256" key="2">
    <source>
        <dbReference type="ARBA" id="ARBA00004496"/>
    </source>
</evidence>
<dbReference type="InterPro" id="IPR029398">
    <property type="entry name" value="PolB_thumb"/>
</dbReference>
<evidence type="ECO:0000256" key="21">
    <source>
        <dbReference type="ARBA" id="ARBA00049244"/>
    </source>
</evidence>
<accession>A0A4Q0SYS0</accession>
<keyword evidence="13" id="KW-0239">DNA-directed DNA polymerase</keyword>
<comment type="catalytic activity">
    <reaction evidence="21">
        <text>DNA(n) + a 2'-deoxyribonucleoside 5'-triphosphate = DNA(n+1) + diphosphate</text>
        <dbReference type="Rhea" id="RHEA:22508"/>
        <dbReference type="Rhea" id="RHEA-COMP:17339"/>
        <dbReference type="Rhea" id="RHEA-COMP:17340"/>
        <dbReference type="ChEBI" id="CHEBI:33019"/>
        <dbReference type="ChEBI" id="CHEBI:61560"/>
        <dbReference type="ChEBI" id="CHEBI:173112"/>
        <dbReference type="EC" id="2.7.7.7"/>
    </reaction>
</comment>
<dbReference type="InterPro" id="IPR002054">
    <property type="entry name" value="DNA-dir_DNA_pol_X"/>
</dbReference>
<dbReference type="SMART" id="SM00278">
    <property type="entry name" value="HhH1"/>
    <property type="match status" value="2"/>
</dbReference>
<evidence type="ECO:0000256" key="13">
    <source>
        <dbReference type="ARBA" id="ARBA00022932"/>
    </source>
</evidence>
<reference evidence="27" key="2">
    <citation type="submission" date="2019-02" db="EMBL/GenBank/DDBJ databases">
        <title>Granulicella sibirica sp. nov., a psychrotolerant acidobacterium isolated from an organic soil layer in forested tundra, West Siberia.</title>
        <authorList>
            <person name="Oshkin I.Y."/>
            <person name="Kulichevskaya I.S."/>
            <person name="Rijpstra W.I.C."/>
            <person name="Sinninghe Damste J.S."/>
            <person name="Rakitin A.L."/>
            <person name="Ravin N.V."/>
            <person name="Dedysh S.N."/>
        </authorList>
    </citation>
    <scope>NUCLEOTIDE SEQUENCE [LARGE SCALE GENOMIC DNA]</scope>
    <source>
        <strain evidence="27">AF10</strain>
    </source>
</reference>
<feature type="compositionally biased region" description="Polar residues" evidence="22">
    <location>
        <begin position="446"/>
        <end position="455"/>
    </location>
</feature>
<evidence type="ECO:0000256" key="3">
    <source>
        <dbReference type="ARBA" id="ARBA00012417"/>
    </source>
</evidence>
<dbReference type="GO" id="GO:0005829">
    <property type="term" value="C:cytosol"/>
    <property type="evidence" value="ECO:0007669"/>
    <property type="project" value="TreeGrafter"/>
</dbReference>
<dbReference type="Gene3D" id="3.20.20.140">
    <property type="entry name" value="Metal-dependent hydrolases"/>
    <property type="match status" value="1"/>
</dbReference>
<dbReference type="InterPro" id="IPR050243">
    <property type="entry name" value="PHP_phosphatase"/>
</dbReference>
<dbReference type="Gene3D" id="3.30.460.10">
    <property type="entry name" value="Beta Polymerase, domain 2"/>
    <property type="match status" value="1"/>
</dbReference>
<evidence type="ECO:0000256" key="18">
    <source>
        <dbReference type="ARBA" id="ARBA00044632"/>
    </source>
</evidence>
<comment type="caution">
    <text evidence="26">The sequence shown here is derived from an EMBL/GenBank/DDBJ whole genome shotgun (WGS) entry which is preliminary data.</text>
</comment>
<dbReference type="InterPro" id="IPR027421">
    <property type="entry name" value="DNA_pol_lamdba_lyase_dom_sf"/>
</dbReference>
<evidence type="ECO:0000256" key="15">
    <source>
        <dbReference type="ARBA" id="ARBA00023204"/>
    </source>
</evidence>
<evidence type="ECO:0000313" key="26">
    <source>
        <dbReference type="EMBL" id="RXH56413.1"/>
    </source>
</evidence>
<keyword evidence="8" id="KW-0808">Transferase</keyword>
<evidence type="ECO:0000259" key="24">
    <source>
        <dbReference type="SMART" id="SM00481"/>
    </source>
</evidence>
<evidence type="ECO:0000256" key="5">
    <source>
        <dbReference type="ARBA" id="ARBA00020020"/>
    </source>
</evidence>
<evidence type="ECO:0000256" key="4">
    <source>
        <dbReference type="ARBA" id="ARBA00012720"/>
    </source>
</evidence>
<dbReference type="CDD" id="cd00141">
    <property type="entry name" value="NT_POLXc"/>
    <property type="match status" value="1"/>
</dbReference>
<dbReference type="PRINTS" id="PR00870">
    <property type="entry name" value="DNAPOLXBETA"/>
</dbReference>
<evidence type="ECO:0000256" key="22">
    <source>
        <dbReference type="SAM" id="MobiDB-lite"/>
    </source>
</evidence>
<dbReference type="PRINTS" id="PR00869">
    <property type="entry name" value="DNAPOLX"/>
</dbReference>
<dbReference type="InterPro" id="IPR016195">
    <property type="entry name" value="Pol/histidinol_Pase-like"/>
</dbReference>
<dbReference type="GO" id="GO:0042578">
    <property type="term" value="F:phosphoric ester hydrolase activity"/>
    <property type="evidence" value="ECO:0007669"/>
    <property type="project" value="TreeGrafter"/>
</dbReference>
<keyword evidence="11" id="KW-0227">DNA damage</keyword>
<proteinExistence type="predicted"/>
<evidence type="ECO:0000256" key="16">
    <source>
        <dbReference type="ARBA" id="ARBA00035717"/>
    </source>
</evidence>
<organism evidence="26 27">
    <name type="scientific">Granulicella sibirica</name>
    <dbReference type="NCBI Taxonomy" id="2479048"/>
    <lineage>
        <taxon>Bacteria</taxon>
        <taxon>Pseudomonadati</taxon>
        <taxon>Acidobacteriota</taxon>
        <taxon>Terriglobia</taxon>
        <taxon>Terriglobales</taxon>
        <taxon>Acidobacteriaceae</taxon>
        <taxon>Granulicella</taxon>
    </lineage>
</organism>
<dbReference type="InterPro" id="IPR047967">
    <property type="entry name" value="PolX_PHP"/>
</dbReference>
<dbReference type="Proteomes" id="UP000289437">
    <property type="component" value="Unassembled WGS sequence"/>
</dbReference>
<dbReference type="PANTHER" id="PTHR36928:SF1">
    <property type="entry name" value="PHOSPHATASE YCDX-RELATED"/>
    <property type="match status" value="1"/>
</dbReference>
<evidence type="ECO:0000256" key="6">
    <source>
        <dbReference type="ARBA" id="ARBA00022481"/>
    </source>
</evidence>
<dbReference type="Gene3D" id="1.10.150.20">
    <property type="entry name" value="5' to 3' exonuclease, C-terminal subdomain"/>
    <property type="match status" value="1"/>
</dbReference>
<dbReference type="Gene3D" id="1.10.150.110">
    <property type="entry name" value="DNA polymerase beta, N-terminal domain-like"/>
    <property type="match status" value="1"/>
</dbReference>
<sequence length="667" mass="73179">MKAENLRPSIAMDNITLARLLDETAALLEIDGADPFRIRSYRRAAEAVEQQTTQLATLATPEADPKLLLAIPGIGKGMAANIRDLVATGSMPLRTELLQKYRPTMLELLRLPGMGPKSVALIWSALQVADIDALETAAKAGHLNKLPRMGEKFTAKLLKGIEDHRKNSSRFRIDHARDFAERIATLILAFPGIETVTPAGSLRRGRETVGDLDLLATGPACEPDVVAAAVEYVATLPLIDKLHARGQNKVTFTLRNNLQVDVRLLPRASYGAALQYFSGSKMHNVALRQRAIKRGLTLSEYALLRLEDNVIVAAASEADIYNALDLDYIAPELRENSGELEAAATHTLPNLITLADIRGDVHMHTTETDGTRTIREMAEAAIARGLRYIAITDHSKNLAMTNGMDDARALAHAKRVREVNDQLAEEFAAGKGPQWAAWESYEKSQGAPSSPTGSPSVRVGTYEADPGGPSPSNQTTHDPRIALPPHYSQLPYHRPMEPFRIFTGIEVDILAEGQLDLEDETLAQLDIVIASVHSRFDQPEAQITERILRAIENPWTRVLGHPTGRKVLKRDPYAVNVDTILRRAAELSVAVEHNAAPARADLMDTHLKLAKELGCKISVNTDAHAIEELDYMQYGITQLRRAWLTAGDILNTLATPDDFLAALRPKP</sequence>
<feature type="region of interest" description="Disordered" evidence="22">
    <location>
        <begin position="439"/>
        <end position="485"/>
    </location>
</feature>
<dbReference type="SUPFAM" id="SSF81301">
    <property type="entry name" value="Nucleotidyltransferase"/>
    <property type="match status" value="1"/>
</dbReference>
<evidence type="ECO:0000259" key="25">
    <source>
        <dbReference type="SMART" id="SM00483"/>
    </source>
</evidence>
<dbReference type="PANTHER" id="PTHR36928">
    <property type="entry name" value="PHOSPHATASE YCDX-RELATED"/>
    <property type="match status" value="1"/>
</dbReference>
<dbReference type="Pfam" id="PF14716">
    <property type="entry name" value="HHH_8"/>
    <property type="match status" value="1"/>
</dbReference>
<dbReference type="EMBL" id="RDSM01000002">
    <property type="protein sequence ID" value="RXH56413.1"/>
    <property type="molecule type" value="Genomic_DNA"/>
</dbReference>
<keyword evidence="7" id="KW-0237">DNA synthesis</keyword>
<comment type="function">
    <text evidence="20">Repair polymerase that plays a key role in base-excision repair. During this process, the damaged base is excised by specific DNA glycosylases, the DNA backbone is nicked at the abasic site by an apurinic/apyrimidic (AP) endonuclease, and POLB removes 5'-deoxyribose-phosphate from the preincised AP site acting as a 5'-deoxyribose-phosphate lyase (5'-dRP lyase); through its DNA polymerase activity, it adds one nucleotide to the 3' end of the arising single-nucleotide gap. Conducts 'gap-filling' DNA synthesis in a stepwise distributive fashion rather than in a processive fashion as for other DNA polymerases. It is also able to cleave sugar-phosphate bonds 3' to an intact AP site, acting as an AP lyase.</text>
</comment>
<dbReference type="GO" id="GO:0008270">
    <property type="term" value="F:zinc ion binding"/>
    <property type="evidence" value="ECO:0007669"/>
    <property type="project" value="TreeGrafter"/>
</dbReference>
<dbReference type="GO" id="GO:0006281">
    <property type="term" value="P:DNA repair"/>
    <property type="evidence" value="ECO:0007669"/>
    <property type="project" value="UniProtKB-KW"/>
</dbReference>
<dbReference type="SMART" id="SM00481">
    <property type="entry name" value="POLIIIAc"/>
    <property type="match status" value="1"/>
</dbReference>
<dbReference type="InterPro" id="IPR022312">
    <property type="entry name" value="DNA_pol_X"/>
</dbReference>